<evidence type="ECO:0000313" key="11">
    <source>
        <dbReference type="Proteomes" id="UP000073601"/>
    </source>
</evidence>
<evidence type="ECO:0000256" key="9">
    <source>
        <dbReference type="SAM" id="SignalP"/>
    </source>
</evidence>
<feature type="chain" id="PRO_5007281742" evidence="9">
    <location>
        <begin position="21"/>
        <end position="336"/>
    </location>
</feature>
<evidence type="ECO:0000256" key="3">
    <source>
        <dbReference type="ARBA" id="ARBA00022801"/>
    </source>
</evidence>
<evidence type="ECO:0000256" key="1">
    <source>
        <dbReference type="ARBA" id="ARBA00009865"/>
    </source>
</evidence>
<dbReference type="EMBL" id="FIZY01000004">
    <property type="protein sequence ID" value="CZF78561.1"/>
    <property type="molecule type" value="Genomic_DNA"/>
</dbReference>
<evidence type="ECO:0000256" key="6">
    <source>
        <dbReference type="PIRSR" id="PIRSR606710-1"/>
    </source>
</evidence>
<evidence type="ECO:0000256" key="4">
    <source>
        <dbReference type="ARBA" id="ARBA00023277"/>
    </source>
</evidence>
<feature type="active site" description="Proton acceptor" evidence="6">
    <location>
        <position position="42"/>
    </location>
</feature>
<dbReference type="InterPro" id="IPR023296">
    <property type="entry name" value="Glyco_hydro_beta-prop_sf"/>
</dbReference>
<dbReference type="AlphaFoldDB" id="A0A128EX17"/>
<dbReference type="Gene3D" id="2.115.10.20">
    <property type="entry name" value="Glycosyl hydrolase domain, family 43"/>
    <property type="match status" value="1"/>
</dbReference>
<protein>
    <submittedName>
        <fullName evidence="10">Arabinoxylan arabinofuranohydrolase</fullName>
        <ecNumber evidence="10">3.2.1.55</ecNumber>
    </submittedName>
</protein>
<dbReference type="RefSeq" id="WP_062705641.1">
    <property type="nucleotide sequence ID" value="NZ_CAWRCI010000004.1"/>
</dbReference>
<gene>
    <name evidence="10" type="primary">xynD</name>
    <name evidence="10" type="ORF">GMA8713_00619</name>
</gene>
<dbReference type="GO" id="GO:0046556">
    <property type="term" value="F:alpha-L-arabinofuranosidase activity"/>
    <property type="evidence" value="ECO:0007669"/>
    <property type="project" value="UniProtKB-EC"/>
</dbReference>
<dbReference type="GO" id="GO:0045493">
    <property type="term" value="P:xylan catabolic process"/>
    <property type="evidence" value="ECO:0007669"/>
    <property type="project" value="UniProtKB-KW"/>
</dbReference>
<keyword evidence="5 8" id="KW-0326">Glycosidase</keyword>
<dbReference type="CDD" id="cd08991">
    <property type="entry name" value="GH43_HoAraf43-like"/>
    <property type="match status" value="1"/>
</dbReference>
<keyword evidence="3 8" id="KW-0378">Hydrolase</keyword>
<keyword evidence="11" id="KW-1185">Reference proteome</keyword>
<feature type="site" description="Important for catalytic activity, responsible for pKa modulation of the active site Glu and correct orientation of both the proton donor and substrate" evidence="7">
    <location>
        <position position="144"/>
    </location>
</feature>
<accession>A0A128EX17</accession>
<feature type="active site" description="Proton donor" evidence="6">
    <location>
        <position position="218"/>
    </location>
</feature>
<dbReference type="InterPro" id="IPR052176">
    <property type="entry name" value="Glycosyl_Hydrlase_43_Enz"/>
</dbReference>
<dbReference type="InterPro" id="IPR006710">
    <property type="entry name" value="Glyco_hydro_43"/>
</dbReference>
<evidence type="ECO:0000256" key="2">
    <source>
        <dbReference type="ARBA" id="ARBA00022651"/>
    </source>
</evidence>
<dbReference type="PANTHER" id="PTHR43772">
    <property type="entry name" value="ENDO-1,4-BETA-XYLANASE"/>
    <property type="match status" value="1"/>
</dbReference>
<comment type="similarity">
    <text evidence="1 8">Belongs to the glycosyl hydrolase 43 family.</text>
</comment>
<dbReference type="PANTHER" id="PTHR43772:SF2">
    <property type="entry name" value="PUTATIVE (AFU_ORTHOLOGUE AFUA_2G04480)-RELATED"/>
    <property type="match status" value="1"/>
</dbReference>
<evidence type="ECO:0000256" key="8">
    <source>
        <dbReference type="RuleBase" id="RU361187"/>
    </source>
</evidence>
<evidence type="ECO:0000313" key="10">
    <source>
        <dbReference type="EMBL" id="CZF78561.1"/>
    </source>
</evidence>
<dbReference type="EC" id="3.2.1.55" evidence="10"/>
<keyword evidence="4" id="KW-0119">Carbohydrate metabolism</keyword>
<sequence length="336" mass="37405">MKKHILVVMLIQLILTGCFATTTVKFDSNSHNPVISESNLADPHVIKHNGVYYMYPTSNGRGSPARLYVYSSSDLRNWTKHNVAFSKGVNELWAPDVFYHEATDTFYMYYTQSNSYTDIKIGIATSKTPYGPFDDKGILTDGIDAHIFQDDDGQIYFYWTKAPAGFLGQGPIAVRKMDPLSPTRFIGEEKIVIRANQGWENIFTGSPEAMFKYMPITEGAFIVKRNGTYYMLYSGGFFASVNYSTGYATSNSPMGDFTKSAKNPILSAFRQQGLSGPGHVAVVENNNGGLSIIYHGKSKGEYVEGGGDRYISEDTLWFDENGDIQIGTSFLNPNRL</sequence>
<organism evidence="10 11">
    <name type="scientific">Grimontia marina</name>
    <dbReference type="NCBI Taxonomy" id="646534"/>
    <lineage>
        <taxon>Bacteria</taxon>
        <taxon>Pseudomonadati</taxon>
        <taxon>Pseudomonadota</taxon>
        <taxon>Gammaproteobacteria</taxon>
        <taxon>Vibrionales</taxon>
        <taxon>Vibrionaceae</taxon>
        <taxon>Grimontia</taxon>
    </lineage>
</organism>
<dbReference type="Proteomes" id="UP000073601">
    <property type="component" value="Unassembled WGS sequence"/>
</dbReference>
<dbReference type="OrthoDB" id="9760116at2"/>
<evidence type="ECO:0000256" key="7">
    <source>
        <dbReference type="PIRSR" id="PIRSR606710-2"/>
    </source>
</evidence>
<evidence type="ECO:0000256" key="5">
    <source>
        <dbReference type="ARBA" id="ARBA00023295"/>
    </source>
</evidence>
<keyword evidence="2" id="KW-0624">Polysaccharide degradation</keyword>
<reference evidence="11" key="1">
    <citation type="submission" date="2016-02" db="EMBL/GenBank/DDBJ databases">
        <authorList>
            <person name="Rodrigo-Torres Lidia"/>
            <person name="Arahal R.David."/>
        </authorList>
    </citation>
    <scope>NUCLEOTIDE SEQUENCE [LARGE SCALE GENOMIC DNA]</scope>
    <source>
        <strain evidence="11">CECT 8713</strain>
    </source>
</reference>
<dbReference type="SUPFAM" id="SSF75005">
    <property type="entry name" value="Arabinanase/levansucrase/invertase"/>
    <property type="match status" value="1"/>
</dbReference>
<dbReference type="PROSITE" id="PS51257">
    <property type="entry name" value="PROKAR_LIPOPROTEIN"/>
    <property type="match status" value="1"/>
</dbReference>
<dbReference type="Pfam" id="PF04616">
    <property type="entry name" value="Glyco_hydro_43"/>
    <property type="match status" value="1"/>
</dbReference>
<keyword evidence="9" id="KW-0732">Signal</keyword>
<name>A0A128EX17_9GAMM</name>
<proteinExistence type="inferred from homology"/>
<feature type="signal peptide" evidence="9">
    <location>
        <begin position="1"/>
        <end position="20"/>
    </location>
</feature>
<keyword evidence="2" id="KW-0858">Xylan degradation</keyword>